<protein>
    <recommendedName>
        <fullName evidence="5">Phage protein</fullName>
    </recommendedName>
</protein>
<accession>A0ABS5AVX7</accession>
<feature type="coiled-coil region" evidence="1">
    <location>
        <begin position="45"/>
        <end position="101"/>
    </location>
</feature>
<keyword evidence="2" id="KW-1133">Transmembrane helix</keyword>
<keyword evidence="4" id="KW-1185">Reference proteome</keyword>
<evidence type="ECO:0000313" key="3">
    <source>
        <dbReference type="EMBL" id="MBP2620724.1"/>
    </source>
</evidence>
<proteinExistence type="predicted"/>
<keyword evidence="2" id="KW-0812">Transmembrane</keyword>
<comment type="caution">
    <text evidence="3">The sequence shown here is derived from an EMBL/GenBank/DDBJ whole genome shotgun (WGS) entry which is preliminary data.</text>
</comment>
<gene>
    <name evidence="3" type="ORF">DHL47_05115</name>
</gene>
<dbReference type="EMBL" id="QFAY01000008">
    <property type="protein sequence ID" value="MBP2620724.1"/>
    <property type="molecule type" value="Genomic_DNA"/>
</dbReference>
<reference evidence="3 4" key="1">
    <citation type="submission" date="2018-05" db="EMBL/GenBank/DDBJ databases">
        <title>Draft genome sequence of Streptococcus panodentis CCUG 70867T.</title>
        <authorList>
            <person name="Salva-Serra F."/>
            <person name="Mendez V."/>
            <person name="Jaen-Luchoro D."/>
            <person name="Gonzales-Siles L."/>
            <person name="Karlsson R."/>
            <person name="Engstrom-Jakobsson H."/>
            <person name="Busquets A."/>
            <person name="Gomila M."/>
            <person name="Pineiro-Iglesias B."/>
            <person name="Bennasar-Figueras A."/>
            <person name="Seeger M."/>
            <person name="Moore E."/>
        </authorList>
    </citation>
    <scope>NUCLEOTIDE SEQUENCE [LARGE SCALE GENOMIC DNA]</scope>
    <source>
        <strain evidence="3 4">CCUG 70867</strain>
    </source>
</reference>
<evidence type="ECO:0000313" key="4">
    <source>
        <dbReference type="Proteomes" id="UP001519349"/>
    </source>
</evidence>
<feature type="transmembrane region" description="Helical" evidence="2">
    <location>
        <begin position="12"/>
        <end position="32"/>
    </location>
</feature>
<name>A0ABS5AVX7_9STRE</name>
<evidence type="ECO:0008006" key="5">
    <source>
        <dbReference type="Google" id="ProtNLM"/>
    </source>
</evidence>
<dbReference type="Proteomes" id="UP001519349">
    <property type="component" value="Unassembled WGS sequence"/>
</dbReference>
<evidence type="ECO:0000256" key="1">
    <source>
        <dbReference type="SAM" id="Coils"/>
    </source>
</evidence>
<organism evidence="3 4">
    <name type="scientific">Streptococcus panodentis</name>
    <dbReference type="NCBI Taxonomy" id="1581472"/>
    <lineage>
        <taxon>Bacteria</taxon>
        <taxon>Bacillati</taxon>
        <taxon>Bacillota</taxon>
        <taxon>Bacilli</taxon>
        <taxon>Lactobacillales</taxon>
        <taxon>Streptococcaceae</taxon>
        <taxon>Streptococcus</taxon>
    </lineage>
</organism>
<keyword evidence="2" id="KW-0472">Membrane</keyword>
<keyword evidence="1" id="KW-0175">Coiled coil</keyword>
<evidence type="ECO:0000256" key="2">
    <source>
        <dbReference type="SAM" id="Phobius"/>
    </source>
</evidence>
<sequence>MLNTILTSLSTAAPTIVSGIAVLILSDLYKGLKKLIRWISQRIQKVFLQRKLQKKELELKELKAALNTCPRSQRKQLNLQKQDLHQQIKKLKCKIRKLSNQLS</sequence>